<feature type="transmembrane region" description="Helical" evidence="1">
    <location>
        <begin position="147"/>
        <end position="166"/>
    </location>
</feature>
<sequence length="190" mass="20972">MVDYAEGEDMIAAIRKSYQGMHVHGLLVPPEPVNYILICGNKHIFLCKTSYVALCGFRYSSRILSVAVVSFCLLYAALVELMIGIIPLFEFFELMIGIVWTLAGNGQLQEAALLFGLTDIVYYLETFQIGIDYAIGISLYIINVLKISFIVSLSVAFAIGVVNNLLELYKGNSCHLTPQTEKSSGSLLSR</sequence>
<evidence type="ECO:0000256" key="1">
    <source>
        <dbReference type="SAM" id="Phobius"/>
    </source>
</evidence>
<feature type="transmembrane region" description="Helical" evidence="1">
    <location>
        <begin position="91"/>
        <end position="108"/>
    </location>
</feature>
<protein>
    <submittedName>
        <fullName evidence="2">Uncharacterized protein</fullName>
    </submittedName>
</protein>
<evidence type="ECO:0000313" key="3">
    <source>
        <dbReference type="Proteomes" id="UP001217089"/>
    </source>
</evidence>
<name>A0ABQ9E3A7_TEGGR</name>
<evidence type="ECO:0000313" key="2">
    <source>
        <dbReference type="EMBL" id="KAJ8298352.1"/>
    </source>
</evidence>
<feature type="transmembrane region" description="Helical" evidence="1">
    <location>
        <begin position="63"/>
        <end position="85"/>
    </location>
</feature>
<comment type="caution">
    <text evidence="2">The sequence shown here is derived from an EMBL/GenBank/DDBJ whole genome shotgun (WGS) entry which is preliminary data.</text>
</comment>
<keyword evidence="3" id="KW-1185">Reference proteome</keyword>
<dbReference type="EMBL" id="JARBDR010000923">
    <property type="protein sequence ID" value="KAJ8298352.1"/>
    <property type="molecule type" value="Genomic_DNA"/>
</dbReference>
<keyword evidence="1" id="KW-0472">Membrane</keyword>
<dbReference type="Proteomes" id="UP001217089">
    <property type="component" value="Unassembled WGS sequence"/>
</dbReference>
<reference evidence="2 3" key="1">
    <citation type="submission" date="2022-12" db="EMBL/GenBank/DDBJ databases">
        <title>Chromosome-level genome of Tegillarca granosa.</title>
        <authorList>
            <person name="Kim J."/>
        </authorList>
    </citation>
    <scope>NUCLEOTIDE SEQUENCE [LARGE SCALE GENOMIC DNA]</scope>
    <source>
        <strain evidence="2">Teg-2019</strain>
        <tissue evidence="2">Adductor muscle</tissue>
    </source>
</reference>
<gene>
    <name evidence="2" type="ORF">KUTeg_024883</name>
</gene>
<keyword evidence="1" id="KW-0812">Transmembrane</keyword>
<accession>A0ABQ9E3A7</accession>
<proteinExistence type="predicted"/>
<organism evidence="2 3">
    <name type="scientific">Tegillarca granosa</name>
    <name type="common">Malaysian cockle</name>
    <name type="synonym">Anadara granosa</name>
    <dbReference type="NCBI Taxonomy" id="220873"/>
    <lineage>
        <taxon>Eukaryota</taxon>
        <taxon>Metazoa</taxon>
        <taxon>Spiralia</taxon>
        <taxon>Lophotrochozoa</taxon>
        <taxon>Mollusca</taxon>
        <taxon>Bivalvia</taxon>
        <taxon>Autobranchia</taxon>
        <taxon>Pteriomorphia</taxon>
        <taxon>Arcoida</taxon>
        <taxon>Arcoidea</taxon>
        <taxon>Arcidae</taxon>
        <taxon>Tegillarca</taxon>
    </lineage>
</organism>
<keyword evidence="1" id="KW-1133">Transmembrane helix</keyword>